<evidence type="ECO:0000313" key="2">
    <source>
        <dbReference type="Proteomes" id="UP000825729"/>
    </source>
</evidence>
<keyword evidence="2" id="KW-1185">Reference proteome</keyword>
<name>A0AAV7E8C2_ARIFI</name>
<dbReference type="Proteomes" id="UP000825729">
    <property type="component" value="Unassembled WGS sequence"/>
</dbReference>
<sequence>MDNGSPSKTRRTLRPLPPRLVKLTFDGSSFDNSGSTGFGRIITNYEETLLCYKGLKTFRNCFESRLLVEGESSSGARGRLTRHGDRYYCTEILALATSLVEDWICIPRAVNSLVDSLVKEGPYLIAR</sequence>
<evidence type="ECO:0000313" key="1">
    <source>
        <dbReference type="EMBL" id="KAG9444958.1"/>
    </source>
</evidence>
<gene>
    <name evidence="1" type="ORF">H6P81_016298</name>
</gene>
<organism evidence="1 2">
    <name type="scientific">Aristolochia fimbriata</name>
    <name type="common">White veined hardy Dutchman's pipe vine</name>
    <dbReference type="NCBI Taxonomy" id="158543"/>
    <lineage>
        <taxon>Eukaryota</taxon>
        <taxon>Viridiplantae</taxon>
        <taxon>Streptophyta</taxon>
        <taxon>Embryophyta</taxon>
        <taxon>Tracheophyta</taxon>
        <taxon>Spermatophyta</taxon>
        <taxon>Magnoliopsida</taxon>
        <taxon>Magnoliidae</taxon>
        <taxon>Piperales</taxon>
        <taxon>Aristolochiaceae</taxon>
        <taxon>Aristolochia</taxon>
    </lineage>
</organism>
<proteinExistence type="predicted"/>
<reference evidence="1 2" key="1">
    <citation type="submission" date="2021-07" db="EMBL/GenBank/DDBJ databases">
        <title>The Aristolochia fimbriata genome: insights into angiosperm evolution, floral development and chemical biosynthesis.</title>
        <authorList>
            <person name="Jiao Y."/>
        </authorList>
    </citation>
    <scope>NUCLEOTIDE SEQUENCE [LARGE SCALE GENOMIC DNA]</scope>
    <source>
        <strain evidence="1">IBCAS-2021</strain>
        <tissue evidence="1">Leaf</tissue>
    </source>
</reference>
<comment type="caution">
    <text evidence="1">The sequence shown here is derived from an EMBL/GenBank/DDBJ whole genome shotgun (WGS) entry which is preliminary data.</text>
</comment>
<dbReference type="AlphaFoldDB" id="A0AAV7E8C2"/>
<protein>
    <submittedName>
        <fullName evidence="1">Uncharacterized protein</fullName>
    </submittedName>
</protein>
<dbReference type="EMBL" id="JAINDJ010000006">
    <property type="protein sequence ID" value="KAG9444958.1"/>
    <property type="molecule type" value="Genomic_DNA"/>
</dbReference>
<accession>A0AAV7E8C2</accession>